<reference evidence="1 2" key="1">
    <citation type="submission" date="2017-04" db="EMBL/GenBank/DDBJ databases">
        <title>Novel microbial lineages endemic to geothermal iron-oxide mats fill important gaps in the evolutionary history of Archaea.</title>
        <authorList>
            <person name="Jay Z.J."/>
            <person name="Beam J.P."/>
            <person name="Dlakic M."/>
            <person name="Rusch D.B."/>
            <person name="Kozubal M.A."/>
            <person name="Inskeep W.P."/>
        </authorList>
    </citation>
    <scope>NUCLEOTIDE SEQUENCE [LARGE SCALE GENOMIC DNA]</scope>
    <source>
        <strain evidence="1">ECH_B_SAG-C16</strain>
    </source>
</reference>
<sequence length="114" mass="13102">EVFHHPREAYHGCEAPIEKLRNLNLKPKRIIITRQPGKNYPNQYEPITLEPTGDHLEIKRAETPLITLVTAEHTTYVGDTLYKYIQLVDQTQDEYAGFYIHAATATNSLNNTTH</sequence>
<comment type="caution">
    <text evidence="1">The sequence shown here is derived from an EMBL/GenBank/DDBJ whole genome shotgun (WGS) entry which is preliminary data.</text>
</comment>
<feature type="non-terminal residue" evidence="1">
    <location>
        <position position="1"/>
    </location>
</feature>
<evidence type="ECO:0000313" key="2">
    <source>
        <dbReference type="Proteomes" id="UP000240681"/>
    </source>
</evidence>
<dbReference type="Proteomes" id="UP000240681">
    <property type="component" value="Unassembled WGS sequence"/>
</dbReference>
<evidence type="ECO:0000313" key="1">
    <source>
        <dbReference type="EMBL" id="PSN94692.1"/>
    </source>
</evidence>
<proteinExistence type="predicted"/>
<dbReference type="AlphaFoldDB" id="A0A2R6B7Y3"/>
<dbReference type="EMBL" id="NEXK01000076">
    <property type="protein sequence ID" value="PSN94692.1"/>
    <property type="molecule type" value="Genomic_DNA"/>
</dbReference>
<organism evidence="1 2">
    <name type="scientific">Candidatus Marsarchaeota G2 archaeon ECH_B_SAG-C16</name>
    <dbReference type="NCBI Taxonomy" id="1978163"/>
    <lineage>
        <taxon>Archaea</taxon>
        <taxon>Candidatus Marsarchaeota</taxon>
        <taxon>Candidatus Marsarchaeota group 2</taxon>
    </lineage>
</organism>
<name>A0A2R6B7Y3_9ARCH</name>
<gene>
    <name evidence="1" type="ORF">B9Q09_03955</name>
</gene>
<accession>A0A2R6B7Y3</accession>
<protein>
    <submittedName>
        <fullName evidence="1">Uncharacterized protein</fullName>
    </submittedName>
</protein>